<dbReference type="PANTHER" id="PTHR30346:SF0">
    <property type="entry name" value="HCA OPERON TRANSCRIPTIONAL ACTIVATOR HCAR"/>
    <property type="match status" value="1"/>
</dbReference>
<evidence type="ECO:0000256" key="1">
    <source>
        <dbReference type="ARBA" id="ARBA00009437"/>
    </source>
</evidence>
<feature type="domain" description="HTH lysR-type" evidence="5">
    <location>
        <begin position="1"/>
        <end position="58"/>
    </location>
</feature>
<dbReference type="Pfam" id="PF03466">
    <property type="entry name" value="LysR_substrate"/>
    <property type="match status" value="1"/>
</dbReference>
<keyword evidence="4" id="KW-0804">Transcription</keyword>
<dbReference type="InterPro" id="IPR000847">
    <property type="entry name" value="LysR_HTH_N"/>
</dbReference>
<dbReference type="PRINTS" id="PR00039">
    <property type="entry name" value="HTHLYSR"/>
</dbReference>
<evidence type="ECO:0000259" key="5">
    <source>
        <dbReference type="PROSITE" id="PS50931"/>
    </source>
</evidence>
<dbReference type="PANTHER" id="PTHR30346">
    <property type="entry name" value="TRANSCRIPTIONAL DUAL REGULATOR HCAR-RELATED"/>
    <property type="match status" value="1"/>
</dbReference>
<dbReference type="Proteomes" id="UP001165541">
    <property type="component" value="Unassembled WGS sequence"/>
</dbReference>
<dbReference type="Gene3D" id="3.40.190.10">
    <property type="entry name" value="Periplasmic binding protein-like II"/>
    <property type="match status" value="2"/>
</dbReference>
<sequence>MDIRSLACFIAVAEELHFRRAAERVFLSQPAFSARVRALEDEVGVALLERDRRHVALTSAGLAFLEPARAAVRHAAEARSAAQRAARGDTGRLRLGFSVVAFHGALPQMLNEFRGRHPGVALELVEMNSPSQELALAAGEIDLAVLHPPLDTPGLSTQALPGEPLVLALPSAHPLARRRTVKLRDLHGVPLLVAPRSVGPHVYDRLIGAFLQAGVTPHIVQEATPMTTLIGLVAAGAGVGFVAGSVAAAGRAGVAFRPVSPAAPELPVALAWREGRLPPAGQLLLALAKASKAGKRLASS</sequence>
<protein>
    <submittedName>
        <fullName evidence="6">LysR family transcriptional regulator</fullName>
    </submittedName>
</protein>
<evidence type="ECO:0000313" key="6">
    <source>
        <dbReference type="EMBL" id="MCM5682193.1"/>
    </source>
</evidence>
<dbReference type="InterPro" id="IPR036390">
    <property type="entry name" value="WH_DNA-bd_sf"/>
</dbReference>
<gene>
    <name evidence="6" type="ORF">M8A51_21915</name>
</gene>
<proteinExistence type="inferred from homology"/>
<dbReference type="PROSITE" id="PS50931">
    <property type="entry name" value="HTH_LYSR"/>
    <property type="match status" value="1"/>
</dbReference>
<keyword evidence="7" id="KW-1185">Reference proteome</keyword>
<dbReference type="InterPro" id="IPR036388">
    <property type="entry name" value="WH-like_DNA-bd_sf"/>
</dbReference>
<dbReference type="SUPFAM" id="SSF46785">
    <property type="entry name" value="Winged helix' DNA-binding domain"/>
    <property type="match status" value="1"/>
</dbReference>
<evidence type="ECO:0000256" key="4">
    <source>
        <dbReference type="ARBA" id="ARBA00023163"/>
    </source>
</evidence>
<dbReference type="InterPro" id="IPR005119">
    <property type="entry name" value="LysR_subst-bd"/>
</dbReference>
<evidence type="ECO:0000256" key="2">
    <source>
        <dbReference type="ARBA" id="ARBA00023015"/>
    </source>
</evidence>
<dbReference type="Pfam" id="PF00126">
    <property type="entry name" value="HTH_1"/>
    <property type="match status" value="1"/>
</dbReference>
<keyword evidence="2" id="KW-0805">Transcription regulation</keyword>
<dbReference type="EMBL" id="JAMKFE010000017">
    <property type="protein sequence ID" value="MCM5682193.1"/>
    <property type="molecule type" value="Genomic_DNA"/>
</dbReference>
<dbReference type="RefSeq" id="WP_251780669.1">
    <property type="nucleotide sequence ID" value="NZ_JAMKFE010000017.1"/>
</dbReference>
<dbReference type="Gene3D" id="1.10.10.10">
    <property type="entry name" value="Winged helix-like DNA-binding domain superfamily/Winged helix DNA-binding domain"/>
    <property type="match status" value="1"/>
</dbReference>
<dbReference type="SUPFAM" id="SSF53850">
    <property type="entry name" value="Periplasmic binding protein-like II"/>
    <property type="match status" value="1"/>
</dbReference>
<accession>A0ABT0YTV5</accession>
<organism evidence="6 7">
    <name type="scientific">Caldimonas mangrovi</name>
    <dbReference type="NCBI Taxonomy" id="2944811"/>
    <lineage>
        <taxon>Bacteria</taxon>
        <taxon>Pseudomonadati</taxon>
        <taxon>Pseudomonadota</taxon>
        <taxon>Betaproteobacteria</taxon>
        <taxon>Burkholderiales</taxon>
        <taxon>Sphaerotilaceae</taxon>
        <taxon>Caldimonas</taxon>
    </lineage>
</organism>
<comment type="caution">
    <text evidence="6">The sequence shown here is derived from an EMBL/GenBank/DDBJ whole genome shotgun (WGS) entry which is preliminary data.</text>
</comment>
<keyword evidence="3" id="KW-0238">DNA-binding</keyword>
<comment type="similarity">
    <text evidence="1">Belongs to the LysR transcriptional regulatory family.</text>
</comment>
<dbReference type="CDD" id="cd08414">
    <property type="entry name" value="PBP2_LTTR_aromatics_like"/>
    <property type="match status" value="1"/>
</dbReference>
<reference evidence="6" key="1">
    <citation type="submission" date="2022-05" db="EMBL/GenBank/DDBJ databases">
        <title>Schlegelella sp. nov., isolated from mangrove soil.</title>
        <authorList>
            <person name="Liu Y."/>
            <person name="Ge X."/>
            <person name="Liu W."/>
        </authorList>
    </citation>
    <scope>NUCLEOTIDE SEQUENCE</scope>
    <source>
        <strain evidence="6">S2-27</strain>
    </source>
</reference>
<evidence type="ECO:0000256" key="3">
    <source>
        <dbReference type="ARBA" id="ARBA00023125"/>
    </source>
</evidence>
<name>A0ABT0YTV5_9BURK</name>
<evidence type="ECO:0000313" key="7">
    <source>
        <dbReference type="Proteomes" id="UP001165541"/>
    </source>
</evidence>